<evidence type="ECO:0000313" key="3">
    <source>
        <dbReference type="Proteomes" id="UP000306477"/>
    </source>
</evidence>
<name>A0A4S3PNS8_9BACI</name>
<dbReference type="RefSeq" id="WP_136380608.1">
    <property type="nucleotide sequence ID" value="NZ_SLUB01000033.1"/>
</dbReference>
<dbReference type="Pfam" id="PF08924">
    <property type="entry name" value="Rv2525c_GlyHyd-like"/>
    <property type="match status" value="1"/>
</dbReference>
<dbReference type="Proteomes" id="UP000306477">
    <property type="component" value="Unassembled WGS sequence"/>
</dbReference>
<dbReference type="AlphaFoldDB" id="A0A4S3PNS8"/>
<reference evidence="2 3" key="1">
    <citation type="journal article" date="2019" name="Indoor Air">
        <title>Impacts of indoor surface finishes on bacterial viability.</title>
        <authorList>
            <person name="Hu J."/>
            <person name="Maamar S.B."/>
            <person name="Glawe A.J."/>
            <person name="Gottel N."/>
            <person name="Gilbert J.A."/>
            <person name="Hartmann E.M."/>
        </authorList>
    </citation>
    <scope>NUCLEOTIDE SEQUENCE [LARGE SCALE GENOMIC DNA]</scope>
    <source>
        <strain evidence="2 3">AF060A6</strain>
    </source>
</reference>
<dbReference type="OrthoDB" id="2080590at2"/>
<keyword evidence="3" id="KW-1185">Reference proteome</keyword>
<dbReference type="STRING" id="1033734.GCA_000285535_00872"/>
<sequence>MPRYVWGVDSSATADEELYTCVKNKFGNPKFWGRYLSEVPNVSHALTREEISFLRNRGIKVLPIYNVFSDATTFEKGQLAARNAVFNARRLGIPNNVALFANIERFFAVDEAWIRGWVESIYPTGYRPGIYHDPVEGDFSNAYCEAVRKNKQVAVQTILWSAEPEPGVSKERNAPNFRPTSPKCKANVWVWQYGRDAQECPIDTNLADQRTLTYLY</sequence>
<gene>
    <name evidence="2" type="ORF">E1I69_16195</name>
</gene>
<comment type="caution">
    <text evidence="2">The sequence shown here is derived from an EMBL/GenBank/DDBJ whole genome shotgun (WGS) entry which is preliminary data.</text>
</comment>
<dbReference type="InterPro" id="IPR015020">
    <property type="entry name" value="Rv2525c-like_Glyco_Hydro-like"/>
</dbReference>
<dbReference type="InterPro" id="IPR017853">
    <property type="entry name" value="GH"/>
</dbReference>
<organism evidence="2 3">
    <name type="scientific">Bacillus timonensis</name>
    <dbReference type="NCBI Taxonomy" id="1033734"/>
    <lineage>
        <taxon>Bacteria</taxon>
        <taxon>Bacillati</taxon>
        <taxon>Bacillota</taxon>
        <taxon>Bacilli</taxon>
        <taxon>Bacillales</taxon>
        <taxon>Bacillaceae</taxon>
        <taxon>Bacillus</taxon>
    </lineage>
</organism>
<dbReference type="Gene3D" id="3.20.20.80">
    <property type="entry name" value="Glycosidases"/>
    <property type="match status" value="1"/>
</dbReference>
<dbReference type="SUPFAM" id="SSF51445">
    <property type="entry name" value="(Trans)glycosidases"/>
    <property type="match status" value="1"/>
</dbReference>
<feature type="domain" description="Rv2525c-like glycoside hydrolase-like" evidence="1">
    <location>
        <begin position="31"/>
        <end position="149"/>
    </location>
</feature>
<evidence type="ECO:0000259" key="1">
    <source>
        <dbReference type="Pfam" id="PF08924"/>
    </source>
</evidence>
<accession>A0A4S3PNS8</accession>
<protein>
    <submittedName>
        <fullName evidence="2">DUF1906 domain-containing protein</fullName>
    </submittedName>
</protein>
<dbReference type="EMBL" id="SLUB01000033">
    <property type="protein sequence ID" value="THE11179.1"/>
    <property type="molecule type" value="Genomic_DNA"/>
</dbReference>
<proteinExistence type="predicted"/>
<evidence type="ECO:0000313" key="2">
    <source>
        <dbReference type="EMBL" id="THE11179.1"/>
    </source>
</evidence>